<dbReference type="AlphaFoldDB" id="C7N991"/>
<dbReference type="Pfam" id="PF00691">
    <property type="entry name" value="OmpA"/>
    <property type="match status" value="1"/>
</dbReference>
<dbReference type="HOGENOM" id="CLU_016890_12_2_0"/>
<proteinExistence type="predicted"/>
<feature type="compositionally biased region" description="Polar residues" evidence="5">
    <location>
        <begin position="89"/>
        <end position="108"/>
    </location>
</feature>
<keyword evidence="2 4" id="KW-0472">Membrane</keyword>
<evidence type="ECO:0000313" key="8">
    <source>
        <dbReference type="Proteomes" id="UP000001910"/>
    </source>
</evidence>
<dbReference type="PROSITE" id="PS51123">
    <property type="entry name" value="OMPA_2"/>
    <property type="match status" value="1"/>
</dbReference>
<dbReference type="InterPro" id="IPR006664">
    <property type="entry name" value="OMP_bac"/>
</dbReference>
<evidence type="ECO:0000256" key="4">
    <source>
        <dbReference type="PROSITE-ProRule" id="PRU00473"/>
    </source>
</evidence>
<dbReference type="GO" id="GO:0009279">
    <property type="term" value="C:cell outer membrane"/>
    <property type="evidence" value="ECO:0007669"/>
    <property type="project" value="UniProtKB-SubCell"/>
</dbReference>
<feature type="compositionally biased region" description="Polar residues" evidence="5">
    <location>
        <begin position="72"/>
        <end position="82"/>
    </location>
</feature>
<comment type="subcellular location">
    <subcellularLocation>
        <location evidence="1">Cell outer membrane</location>
    </subcellularLocation>
</comment>
<dbReference type="CDD" id="cd07185">
    <property type="entry name" value="OmpA_C-like"/>
    <property type="match status" value="1"/>
</dbReference>
<dbReference type="Proteomes" id="UP000001910">
    <property type="component" value="Chromosome"/>
</dbReference>
<dbReference type="InterPro" id="IPR006665">
    <property type="entry name" value="OmpA-like"/>
</dbReference>
<dbReference type="STRING" id="523794.Lebu_0814"/>
<evidence type="ECO:0000313" key="7">
    <source>
        <dbReference type="EMBL" id="ACV38722.1"/>
    </source>
</evidence>
<dbReference type="OrthoDB" id="1149075at2"/>
<dbReference type="PRINTS" id="PR01021">
    <property type="entry name" value="OMPADOMAIN"/>
</dbReference>
<evidence type="ECO:0000256" key="3">
    <source>
        <dbReference type="ARBA" id="ARBA00023237"/>
    </source>
</evidence>
<dbReference type="RefSeq" id="WP_015769070.1">
    <property type="nucleotide sequence ID" value="NC_013192.1"/>
</dbReference>
<dbReference type="InterPro" id="IPR050330">
    <property type="entry name" value="Bact_OuterMem_StrucFunc"/>
</dbReference>
<organism evidence="7 8">
    <name type="scientific">Leptotrichia buccalis (strain ATCC 14201 / DSM 1135 / JCM 12969 / NCTC 10249 / C-1013-b)</name>
    <dbReference type="NCBI Taxonomy" id="523794"/>
    <lineage>
        <taxon>Bacteria</taxon>
        <taxon>Fusobacteriati</taxon>
        <taxon>Fusobacteriota</taxon>
        <taxon>Fusobacteriia</taxon>
        <taxon>Fusobacteriales</taxon>
        <taxon>Leptotrichiaceae</taxon>
        <taxon>Leptotrichia</taxon>
    </lineage>
</organism>
<dbReference type="EMBL" id="CP001685">
    <property type="protein sequence ID" value="ACV38722.1"/>
    <property type="molecule type" value="Genomic_DNA"/>
</dbReference>
<accession>C7N991</accession>
<gene>
    <name evidence="7" type="ordered locus">Lebu_0814</name>
</gene>
<protein>
    <submittedName>
        <fullName evidence="7">OmpA/MotB domain protein</fullName>
    </submittedName>
</protein>
<evidence type="ECO:0000256" key="2">
    <source>
        <dbReference type="ARBA" id="ARBA00023136"/>
    </source>
</evidence>
<dbReference type="KEGG" id="lba:Lebu_0814"/>
<dbReference type="Gene3D" id="3.30.1330.60">
    <property type="entry name" value="OmpA-like domain"/>
    <property type="match status" value="1"/>
</dbReference>
<name>C7N991_LEPBD</name>
<reference evidence="7 8" key="1">
    <citation type="journal article" date="2009" name="Stand. Genomic Sci.">
        <title>Complete genome sequence of Leptotrichia buccalis type strain (C-1013-b).</title>
        <authorList>
            <person name="Ivanova N."/>
            <person name="Gronow S."/>
            <person name="Lapidus A."/>
            <person name="Copeland A."/>
            <person name="Glavina Del Rio T."/>
            <person name="Nolan M."/>
            <person name="Lucas S."/>
            <person name="Chen F."/>
            <person name="Tice H."/>
            <person name="Cheng J.F."/>
            <person name="Saunders E."/>
            <person name="Bruce D."/>
            <person name="Goodwin L."/>
            <person name="Brettin T."/>
            <person name="Detter J.C."/>
            <person name="Han C."/>
            <person name="Pitluck S."/>
            <person name="Mikhailova N."/>
            <person name="Pati A."/>
            <person name="Mavrommatis K."/>
            <person name="Chen A."/>
            <person name="Palaniappan K."/>
            <person name="Land M."/>
            <person name="Hauser L."/>
            <person name="Chang Y.J."/>
            <person name="Jeffries C.D."/>
            <person name="Chain P."/>
            <person name="Rohde C."/>
            <person name="Goker M."/>
            <person name="Bristow J."/>
            <person name="Eisen J.A."/>
            <person name="Markowitz V."/>
            <person name="Hugenholtz P."/>
            <person name="Kyrpides N.C."/>
            <person name="Klenk H.P."/>
        </authorList>
    </citation>
    <scope>NUCLEOTIDE SEQUENCE [LARGE SCALE GENOMIC DNA]</scope>
    <source>
        <strain evidence="8">ATCC 14201 / DSM 1135 / JCM 12969 / NCTC 10249 / C-1013-b</strain>
    </source>
</reference>
<feature type="region of interest" description="Disordered" evidence="5">
    <location>
        <begin position="46"/>
        <end position="108"/>
    </location>
</feature>
<keyword evidence="8" id="KW-1185">Reference proteome</keyword>
<sequence length="256" mass="28780">MKKPTLIAVSSMVAMAVPTVSEKVTTSDMRKDIIRANVADIEKDSENNVPILDTPNPEKLTDNDNPDLITVTLPQNEKNTSLLDKGGTQPEQSPKSQDQDVISQQQGIRSEIKESASLDTNTQENSINNPQKVQILKSEIITLRAEDLNFHKNSINLKEEAYSVLKDIKNYIEENDYLVSIVGYTDESGIAAYNNRLSLRRAEKVSSKLLELGLSKDRILDLIGRGENNPINSNETKEGRERNRRVEFRFIKKGQI</sequence>
<evidence type="ECO:0000259" key="6">
    <source>
        <dbReference type="PROSITE" id="PS51123"/>
    </source>
</evidence>
<dbReference type="InterPro" id="IPR036737">
    <property type="entry name" value="OmpA-like_sf"/>
</dbReference>
<dbReference type="SUPFAM" id="SSF103088">
    <property type="entry name" value="OmpA-like"/>
    <property type="match status" value="1"/>
</dbReference>
<feature type="domain" description="OmpA-like" evidence="6">
    <location>
        <begin position="137"/>
        <end position="254"/>
    </location>
</feature>
<evidence type="ECO:0000256" key="5">
    <source>
        <dbReference type="SAM" id="MobiDB-lite"/>
    </source>
</evidence>
<dbReference type="eggNOG" id="COG2885">
    <property type="taxonomic scope" value="Bacteria"/>
</dbReference>
<dbReference type="PANTHER" id="PTHR30329:SF21">
    <property type="entry name" value="LIPOPROTEIN YIAD-RELATED"/>
    <property type="match status" value="1"/>
</dbReference>
<evidence type="ECO:0000256" key="1">
    <source>
        <dbReference type="ARBA" id="ARBA00004442"/>
    </source>
</evidence>
<keyword evidence="3" id="KW-0998">Cell outer membrane</keyword>
<dbReference type="PANTHER" id="PTHR30329">
    <property type="entry name" value="STATOR ELEMENT OF FLAGELLAR MOTOR COMPLEX"/>
    <property type="match status" value="1"/>
</dbReference>